<dbReference type="SUPFAM" id="SSF51905">
    <property type="entry name" value="FAD/NAD(P)-binding domain"/>
    <property type="match status" value="1"/>
</dbReference>
<dbReference type="Pfam" id="PF04820">
    <property type="entry name" value="Trp_halogenase"/>
    <property type="match status" value="1"/>
</dbReference>
<dbReference type="Gene3D" id="3.50.50.60">
    <property type="entry name" value="FAD/NAD(P)-binding domain"/>
    <property type="match status" value="1"/>
</dbReference>
<comment type="caution">
    <text evidence="1">The sequence shown here is derived from an EMBL/GenBank/DDBJ whole genome shotgun (WGS) entry which is preliminary data.</text>
</comment>
<dbReference type="InterPro" id="IPR006905">
    <property type="entry name" value="Flavin_halogenase"/>
</dbReference>
<feature type="non-terminal residue" evidence="1">
    <location>
        <position position="79"/>
    </location>
</feature>
<name>A0ABW7NWQ1_9PSED</name>
<keyword evidence="2" id="KW-1185">Reference proteome</keyword>
<proteinExistence type="predicted"/>
<gene>
    <name evidence="1" type="ORF">RA271_29785</name>
</gene>
<accession>A0ABW7NWQ1</accession>
<protein>
    <submittedName>
        <fullName evidence="1">Tryptophan 7-halogenase</fullName>
    </submittedName>
</protein>
<feature type="non-terminal residue" evidence="1">
    <location>
        <position position="1"/>
    </location>
</feature>
<dbReference type="InterPro" id="IPR036188">
    <property type="entry name" value="FAD/NAD-bd_sf"/>
</dbReference>
<evidence type="ECO:0000313" key="1">
    <source>
        <dbReference type="EMBL" id="MFH7519289.1"/>
    </source>
</evidence>
<dbReference type="Proteomes" id="UP001610657">
    <property type="component" value="Unassembled WGS sequence"/>
</dbReference>
<evidence type="ECO:0000313" key="2">
    <source>
        <dbReference type="Proteomes" id="UP001610657"/>
    </source>
</evidence>
<dbReference type="RefSeq" id="WP_395577981.1">
    <property type="nucleotide sequence ID" value="NZ_JAVCQK010000656.1"/>
</dbReference>
<reference evidence="1 2" key="1">
    <citation type="submission" date="2023-08" db="EMBL/GenBank/DDBJ databases">
        <title>Genomic and mutational analysis of Pseudomonas syringae pv. tagetis EB037 pathogenicity on sunflower.</title>
        <authorList>
            <person name="Maul J.E."/>
        </authorList>
    </citation>
    <scope>NUCLEOTIDE SEQUENCE [LARGE SCALE GENOMIC DNA]</scope>
    <source>
        <strain evidence="1 2">EB037_T1</strain>
    </source>
</reference>
<organism evidence="1 2">
    <name type="scientific">Pseudomonas syringae pv. tagetis</name>
    <dbReference type="NCBI Taxonomy" id="129140"/>
    <lineage>
        <taxon>Bacteria</taxon>
        <taxon>Pseudomonadati</taxon>
        <taxon>Pseudomonadota</taxon>
        <taxon>Gammaproteobacteria</taxon>
        <taxon>Pseudomonadales</taxon>
        <taxon>Pseudomonadaceae</taxon>
        <taxon>Pseudomonas</taxon>
    </lineage>
</organism>
<sequence length="79" mass="8581">DPRSPGSPLGGLDYAYHFDASLFARYLRGRSEANGVIRIEGKIVDVTRDRESGHVAQLVLDDGRAVDGDLFVDCSGMRA</sequence>
<dbReference type="EMBL" id="JAVCQK010000656">
    <property type="protein sequence ID" value="MFH7519289.1"/>
    <property type="molecule type" value="Genomic_DNA"/>
</dbReference>